<dbReference type="Gene3D" id="1.10.287.110">
    <property type="entry name" value="DnaJ domain"/>
    <property type="match status" value="1"/>
</dbReference>
<dbReference type="FunFam" id="1.10.287.110:FF:000103">
    <property type="entry name" value="DnaJ subfamily B member"/>
    <property type="match status" value="1"/>
</dbReference>
<dbReference type="CDD" id="cd06257">
    <property type="entry name" value="DnaJ"/>
    <property type="match status" value="1"/>
</dbReference>
<dbReference type="SMART" id="SM00271">
    <property type="entry name" value="DnaJ"/>
    <property type="match status" value="1"/>
</dbReference>
<dbReference type="SUPFAM" id="SSF46565">
    <property type="entry name" value="Chaperone J-domain"/>
    <property type="match status" value="1"/>
</dbReference>
<keyword evidence="8" id="KW-1185">Reference proteome</keyword>
<dbReference type="InterPro" id="IPR015399">
    <property type="entry name" value="DUF1977_DnaJ-like"/>
</dbReference>
<evidence type="ECO:0000256" key="4">
    <source>
        <dbReference type="ARBA" id="ARBA00023136"/>
    </source>
</evidence>
<dbReference type="PRINTS" id="PR00625">
    <property type="entry name" value="JDOMAIN"/>
</dbReference>
<evidence type="ECO:0000256" key="3">
    <source>
        <dbReference type="ARBA" id="ARBA00022989"/>
    </source>
</evidence>
<evidence type="ECO:0000256" key="2">
    <source>
        <dbReference type="ARBA" id="ARBA00022692"/>
    </source>
</evidence>
<sequence length="903" mass="104793">METGEILTTRIEHLLENNFQMTEVQRQVLLGPLKREISQHFEEGDVSIISVGSCKYIVIDDKSCMYKDFPYWSYGVHSKPGHNTLLFGRFFIDKLEGRLMIGDDFHKMPCAITNSSSNLSIFYNTYVLLKDYRVITEVFKDPTVKNWEYLIVDFEDIIMVHNVEKCPLLGTTPPLGEFRFKEEIIIIRKSQVSLRELTVIAIDIYLEILSVKTGKRAYLTLPQFYTRIHLFLREGFKYNLYTNKLFATKHNHKLRSIEKLECFVVSPAEAVYFEELEKIDENLTNNETNLISFERAVCNRDFVENKYVNESSLARLPNGFKNLDNKTNTVDFSQSNEAGMRLYLSNGELKVRPIGLVPSMILRVRNVRKMPRYLQPTAFTTIEIVSYQPKVPVYQSNSMESTRYFLSNGHGIPGGVVVWNEIFETKLCELRITRIVCKACKSIEGLTKSTTCYEDKMEFSMILFTEDIAGRSRVFSNSLTNSNHINSERLLEVFRLVTGFYGIYSFHDQDQPDDTHNNQAHLNQVDDSYVFEYLLEKFVLYLNQRGNKDEAARCVNLAEKYIKEKNREKAEKFLHKAEKLFPTQKAKDLLLQLNLIPPNNVEATQPRKRTALNKPEEKEKTPDYTPEQAEAVKRIKKCKDYYEILGISKDATDSEIKKAYKKLALQMHPDKNKCPGASEAFKAVGNAVAVLTDPEKRKQYDLYGSDEERISSHSHHHTYTRGFEADATAEELFNMFFGGGFTGTNVYFRRGGRFHRQTAASQNHQEHQHHQREQQSSYTAFIQLLPILLAILLSMASSLFISDPAYSLQHSGKYPVLRKTHNLNIPYYVKDNFHLEYQGSVKRLEMSVEEDYIQTLKHACYREKSYKESMIWKARNFGDQELYHNAQNIKMPSCEQLQNLRSR</sequence>
<comment type="subcellular location">
    <subcellularLocation>
        <location evidence="1">Membrane</location>
        <topology evidence="1">Single-pass membrane protein</topology>
    </subcellularLocation>
</comment>
<dbReference type="Proteomes" id="UP001153712">
    <property type="component" value="Chromosome 9"/>
</dbReference>
<dbReference type="PANTHER" id="PTHR43908">
    <property type="entry name" value="AT29763P-RELATED"/>
    <property type="match status" value="1"/>
</dbReference>
<evidence type="ECO:0000256" key="5">
    <source>
        <dbReference type="SAM" id="MobiDB-lite"/>
    </source>
</evidence>
<dbReference type="InterPro" id="IPR051100">
    <property type="entry name" value="DnaJ_subfamily_B/C"/>
</dbReference>
<feature type="domain" description="J" evidence="6">
    <location>
        <begin position="640"/>
        <end position="704"/>
    </location>
</feature>
<feature type="region of interest" description="Disordered" evidence="5">
    <location>
        <begin position="601"/>
        <end position="628"/>
    </location>
</feature>
<name>A0A9N9U099_PHYSR</name>
<evidence type="ECO:0000313" key="8">
    <source>
        <dbReference type="Proteomes" id="UP001153712"/>
    </source>
</evidence>
<gene>
    <name evidence="7" type="ORF">PHYEVI_LOCUS11784</name>
</gene>
<dbReference type="Pfam" id="PF00226">
    <property type="entry name" value="DnaJ"/>
    <property type="match status" value="1"/>
</dbReference>
<protein>
    <recommendedName>
        <fullName evidence="6">J domain-containing protein</fullName>
    </recommendedName>
</protein>
<dbReference type="InterPro" id="IPR036869">
    <property type="entry name" value="J_dom_sf"/>
</dbReference>
<dbReference type="Pfam" id="PF09320">
    <property type="entry name" value="DUF1977"/>
    <property type="match status" value="1"/>
</dbReference>
<dbReference type="GO" id="GO:0071218">
    <property type="term" value="P:cellular response to misfolded protein"/>
    <property type="evidence" value="ECO:0007669"/>
    <property type="project" value="TreeGrafter"/>
</dbReference>
<dbReference type="GO" id="GO:0005789">
    <property type="term" value="C:endoplasmic reticulum membrane"/>
    <property type="evidence" value="ECO:0007669"/>
    <property type="project" value="TreeGrafter"/>
</dbReference>
<dbReference type="PANTHER" id="PTHR43908:SF3">
    <property type="entry name" value="AT29763P-RELATED"/>
    <property type="match status" value="1"/>
</dbReference>
<evidence type="ECO:0000313" key="7">
    <source>
        <dbReference type="EMBL" id="CAG9865554.1"/>
    </source>
</evidence>
<dbReference type="EMBL" id="OU900102">
    <property type="protein sequence ID" value="CAG9865554.1"/>
    <property type="molecule type" value="Genomic_DNA"/>
</dbReference>
<dbReference type="PROSITE" id="PS50076">
    <property type="entry name" value="DNAJ_2"/>
    <property type="match status" value="1"/>
</dbReference>
<keyword evidence="2" id="KW-0812">Transmembrane</keyword>
<dbReference type="AlphaFoldDB" id="A0A9N9U099"/>
<evidence type="ECO:0000256" key="1">
    <source>
        <dbReference type="ARBA" id="ARBA00004167"/>
    </source>
</evidence>
<dbReference type="InterPro" id="IPR001623">
    <property type="entry name" value="DnaJ_domain"/>
</dbReference>
<dbReference type="GO" id="GO:0030544">
    <property type="term" value="F:Hsp70 protein binding"/>
    <property type="evidence" value="ECO:0007669"/>
    <property type="project" value="TreeGrafter"/>
</dbReference>
<keyword evidence="4" id="KW-0472">Membrane</keyword>
<accession>A0A9N9U099</accession>
<evidence type="ECO:0000259" key="6">
    <source>
        <dbReference type="PROSITE" id="PS50076"/>
    </source>
</evidence>
<reference evidence="7" key="1">
    <citation type="submission" date="2022-01" db="EMBL/GenBank/DDBJ databases">
        <authorList>
            <person name="King R."/>
        </authorList>
    </citation>
    <scope>NUCLEOTIDE SEQUENCE</scope>
</reference>
<organism evidence="7 8">
    <name type="scientific">Phyllotreta striolata</name>
    <name type="common">Striped flea beetle</name>
    <name type="synonym">Crioceris striolata</name>
    <dbReference type="NCBI Taxonomy" id="444603"/>
    <lineage>
        <taxon>Eukaryota</taxon>
        <taxon>Metazoa</taxon>
        <taxon>Ecdysozoa</taxon>
        <taxon>Arthropoda</taxon>
        <taxon>Hexapoda</taxon>
        <taxon>Insecta</taxon>
        <taxon>Pterygota</taxon>
        <taxon>Neoptera</taxon>
        <taxon>Endopterygota</taxon>
        <taxon>Coleoptera</taxon>
        <taxon>Polyphaga</taxon>
        <taxon>Cucujiformia</taxon>
        <taxon>Chrysomeloidea</taxon>
        <taxon>Chrysomelidae</taxon>
        <taxon>Galerucinae</taxon>
        <taxon>Alticini</taxon>
        <taxon>Phyllotreta</taxon>
    </lineage>
</organism>
<proteinExistence type="predicted"/>
<dbReference type="OrthoDB" id="442087at2759"/>
<keyword evidence="3" id="KW-1133">Transmembrane helix</keyword>